<name>A0ABS5K0T6_9BACT</name>
<sequence>MIQRNSIIIAVLFLLGSVKIIAQEQLKLNLESTVSLASDDISPMWLSANEWGKYTNEGGINGMLYANGEYDLLNKDLFSLSVGTGFVLNTDFNTSFLYEAYVNGHFWIVDYTIGKEANSWVAYNDRLSSGHFLMSQNARPIPKVTLGFEDYRKVGFLNNWLEIKGGITQGVLNDDRGDHSRSADNLLLHEKWVYGRLGNTKIQPYVGFVHSALFGGTRPDGTKLDIDFWPTFFAKGSAKLGGGEETNAAGAHMGLWDFGLYFGTEKYDLQFYYQKPFADGSGMKIWNRRNKDYVIGLLVYPKNIGWLKGVSLEFIKTDVQSDYGIPDPLYPPESEKSGIVWMEHIDEYASTEEFMRANFPHYTGDVSGWTEHDVQAFLVKEYNHGYEYGGRDDYMNNGTYYNGWTYHGASMGTPLFHTIEMAQKYNGGVFNHHLRFINNRVTGFHLGLDGRITNTLDFRVKSTFTKNYGSYSEEFEARYSWNRTENYFYEGGKKQMYTMIEASWRMPYVKGLQLNGTFAYDFGQLYHSIGGRVGVVYCPFY</sequence>
<evidence type="ECO:0008006" key="3">
    <source>
        <dbReference type="Google" id="ProtNLM"/>
    </source>
</evidence>
<keyword evidence="2" id="KW-1185">Reference proteome</keyword>
<dbReference type="EMBL" id="JAGUCO010000029">
    <property type="protein sequence ID" value="MBS2100787.1"/>
    <property type="molecule type" value="Genomic_DNA"/>
</dbReference>
<reference evidence="1 2" key="1">
    <citation type="journal article" date="2015" name="Int. J. Syst. Evol. Microbiol.">
        <title>Carboxylicivirga linearis sp. nov., isolated from a sea cucumber culture pond.</title>
        <authorList>
            <person name="Wang F.Q."/>
            <person name="Zhou Y.X."/>
            <person name="Lin X.Z."/>
            <person name="Chen G.J."/>
            <person name="Du Z.J."/>
        </authorList>
    </citation>
    <scope>NUCLEOTIDE SEQUENCE [LARGE SCALE GENOMIC DNA]</scope>
    <source>
        <strain evidence="1 2">FB218</strain>
    </source>
</reference>
<organism evidence="1 2">
    <name type="scientific">Carboxylicivirga linearis</name>
    <dbReference type="NCBI Taxonomy" id="1628157"/>
    <lineage>
        <taxon>Bacteria</taxon>
        <taxon>Pseudomonadati</taxon>
        <taxon>Bacteroidota</taxon>
        <taxon>Bacteroidia</taxon>
        <taxon>Marinilabiliales</taxon>
        <taxon>Marinilabiliaceae</taxon>
        <taxon>Carboxylicivirga</taxon>
    </lineage>
</organism>
<protein>
    <recommendedName>
        <fullName evidence="3">Capsule assembly protein Wzi</fullName>
    </recommendedName>
</protein>
<comment type="caution">
    <text evidence="1">The sequence shown here is derived from an EMBL/GenBank/DDBJ whole genome shotgun (WGS) entry which is preliminary data.</text>
</comment>
<dbReference type="Gene3D" id="2.40.160.130">
    <property type="entry name" value="Capsule assembly protein Wzi"/>
    <property type="match status" value="1"/>
</dbReference>
<proteinExistence type="predicted"/>
<evidence type="ECO:0000313" key="1">
    <source>
        <dbReference type="EMBL" id="MBS2100787.1"/>
    </source>
</evidence>
<dbReference type="InterPro" id="IPR038636">
    <property type="entry name" value="Wzi_sf"/>
</dbReference>
<accession>A0ABS5K0T6</accession>
<dbReference type="RefSeq" id="WP_212219323.1">
    <property type="nucleotide sequence ID" value="NZ_JAGUCO010000029.1"/>
</dbReference>
<evidence type="ECO:0000313" key="2">
    <source>
        <dbReference type="Proteomes" id="UP000708576"/>
    </source>
</evidence>
<gene>
    <name evidence="1" type="ORF">KEM10_21040</name>
</gene>
<dbReference type="Proteomes" id="UP000708576">
    <property type="component" value="Unassembled WGS sequence"/>
</dbReference>